<accession>A0A1I0A4Q5</accession>
<gene>
    <name evidence="1" type="ORF">SAMN05216389_10376</name>
</gene>
<organism evidence="1 2">
    <name type="scientific">Oceanobacillus limi</name>
    <dbReference type="NCBI Taxonomy" id="930131"/>
    <lineage>
        <taxon>Bacteria</taxon>
        <taxon>Bacillati</taxon>
        <taxon>Bacillota</taxon>
        <taxon>Bacilli</taxon>
        <taxon>Bacillales</taxon>
        <taxon>Bacillaceae</taxon>
        <taxon>Oceanobacillus</taxon>
    </lineage>
</organism>
<dbReference type="OrthoDB" id="569879at2"/>
<protein>
    <submittedName>
        <fullName evidence="1">Uncharacterized protein</fullName>
    </submittedName>
</protein>
<proteinExistence type="predicted"/>
<dbReference type="STRING" id="930131.SAMN05216389_10376"/>
<dbReference type="EMBL" id="FOHE01000003">
    <property type="protein sequence ID" value="SES89091.1"/>
    <property type="molecule type" value="Genomic_DNA"/>
</dbReference>
<sequence>MWEARGRFWCFLFGMKQCILSNGKKEQGINYPITQAENQKFLLQNWFYNHNINDIPTYYFIAFSDPSTIIEVKGDQQSIADVVAHGEQIPQMIINKDSELPNRFQDYKLGKVILKECGEFDFDILGNFQVTAKDVMPGGNVKNVGGLE</sequence>
<dbReference type="AlphaFoldDB" id="A0A1I0A4Q5"/>
<name>A0A1I0A4Q5_9BACI</name>
<evidence type="ECO:0000313" key="2">
    <source>
        <dbReference type="Proteomes" id="UP000198618"/>
    </source>
</evidence>
<reference evidence="1 2" key="1">
    <citation type="submission" date="2016-10" db="EMBL/GenBank/DDBJ databases">
        <authorList>
            <person name="de Groot N.N."/>
        </authorList>
    </citation>
    <scope>NUCLEOTIDE SEQUENCE [LARGE SCALE GENOMIC DNA]</scope>
    <source>
        <strain evidence="1 2">IBRC-M 10780</strain>
    </source>
</reference>
<dbReference type="Proteomes" id="UP000198618">
    <property type="component" value="Unassembled WGS sequence"/>
</dbReference>
<evidence type="ECO:0000313" key="1">
    <source>
        <dbReference type="EMBL" id="SES89091.1"/>
    </source>
</evidence>
<keyword evidence="2" id="KW-1185">Reference proteome</keyword>